<comment type="caution">
    <text evidence="1">The sequence shown here is derived from an EMBL/GenBank/DDBJ whole genome shotgun (WGS) entry which is preliminary data.</text>
</comment>
<gene>
    <name evidence="1" type="ORF">QGM71_05050</name>
</gene>
<organism evidence="1 2">
    <name type="scientific">Virgibacillus tibetensis</name>
    <dbReference type="NCBI Taxonomy" id="3042313"/>
    <lineage>
        <taxon>Bacteria</taxon>
        <taxon>Bacillati</taxon>
        <taxon>Bacillota</taxon>
        <taxon>Bacilli</taxon>
        <taxon>Bacillales</taxon>
        <taxon>Bacillaceae</taxon>
        <taxon>Virgibacillus</taxon>
    </lineage>
</organism>
<accession>A0ABU6KCK6</accession>
<keyword evidence="2" id="KW-1185">Reference proteome</keyword>
<name>A0ABU6KCK6_9BACI</name>
<evidence type="ECO:0000313" key="1">
    <source>
        <dbReference type="EMBL" id="MEC5422866.1"/>
    </source>
</evidence>
<protein>
    <submittedName>
        <fullName evidence="1">Uncharacterized protein</fullName>
    </submittedName>
</protein>
<dbReference type="Proteomes" id="UP001335737">
    <property type="component" value="Unassembled WGS sequence"/>
</dbReference>
<reference evidence="1 2" key="1">
    <citation type="journal article" date="2024" name="Int. J. Syst. Evol. Microbiol.">
        <title>Virgibacillus tibetensis sp. nov., isolated from salt lake on the Tibetan Plateau of China.</title>
        <authorList>
            <person name="Phurbu D."/>
            <person name="Liu Z.-X."/>
            <person name="Wang R."/>
            <person name="Zheng Y.-Y."/>
            <person name="Liu H.-C."/>
            <person name="Zhou Y.-G."/>
            <person name="Yu Y.-J."/>
            <person name="Li A.-H."/>
        </authorList>
    </citation>
    <scope>NUCLEOTIDE SEQUENCE [LARGE SCALE GENOMIC DNA]</scope>
    <source>
        <strain evidence="1 2">C22-A2</strain>
    </source>
</reference>
<dbReference type="EMBL" id="JARZFX010000002">
    <property type="protein sequence ID" value="MEC5422866.1"/>
    <property type="molecule type" value="Genomic_DNA"/>
</dbReference>
<dbReference type="RefSeq" id="WP_327606439.1">
    <property type="nucleotide sequence ID" value="NZ_JARZFX010000002.1"/>
</dbReference>
<proteinExistence type="predicted"/>
<sequence length="53" mass="5956">MWIHQEVFHFSIAISRRIGGTIRLTVELVGVDYSLSFIHSLSPIKINTGRTTG</sequence>
<evidence type="ECO:0000313" key="2">
    <source>
        <dbReference type="Proteomes" id="UP001335737"/>
    </source>
</evidence>